<organism evidence="2 3">
    <name type="scientific">Claviceps pazoutovae</name>
    <dbReference type="NCBI Taxonomy" id="1649127"/>
    <lineage>
        <taxon>Eukaryota</taxon>
        <taxon>Fungi</taxon>
        <taxon>Dikarya</taxon>
        <taxon>Ascomycota</taxon>
        <taxon>Pezizomycotina</taxon>
        <taxon>Sordariomycetes</taxon>
        <taxon>Hypocreomycetidae</taxon>
        <taxon>Hypocreales</taxon>
        <taxon>Clavicipitaceae</taxon>
        <taxon>Claviceps</taxon>
    </lineage>
</organism>
<feature type="region of interest" description="Disordered" evidence="1">
    <location>
        <begin position="190"/>
        <end position="212"/>
    </location>
</feature>
<evidence type="ECO:0000313" key="3">
    <source>
        <dbReference type="Proteomes" id="UP000706124"/>
    </source>
</evidence>
<reference evidence="2 3" key="1">
    <citation type="journal article" date="2020" name="bioRxiv">
        <title>Whole genome comparisons of ergot fungi reveals the divergence and evolution of species within the genus Claviceps are the result of varying mechanisms driving genome evolution and host range expansion.</title>
        <authorList>
            <person name="Wyka S.A."/>
            <person name="Mondo S.J."/>
            <person name="Liu M."/>
            <person name="Dettman J."/>
            <person name="Nalam V."/>
            <person name="Broders K.D."/>
        </authorList>
    </citation>
    <scope>NUCLEOTIDE SEQUENCE [LARGE SCALE GENOMIC DNA]</scope>
    <source>
        <strain evidence="2 3">CCC 1485</strain>
    </source>
</reference>
<evidence type="ECO:0000313" key="2">
    <source>
        <dbReference type="EMBL" id="KAG5948711.1"/>
    </source>
</evidence>
<gene>
    <name evidence="2" type="ORF">E4U60_001064</name>
</gene>
<keyword evidence="3" id="KW-1185">Reference proteome</keyword>
<accession>A0A9P7MIM7</accession>
<comment type="caution">
    <text evidence="2">The sequence shown here is derived from an EMBL/GenBank/DDBJ whole genome shotgun (WGS) entry which is preliminary data.</text>
</comment>
<feature type="compositionally biased region" description="Basic and acidic residues" evidence="1">
    <location>
        <begin position="198"/>
        <end position="212"/>
    </location>
</feature>
<evidence type="ECO:0000256" key="1">
    <source>
        <dbReference type="SAM" id="MobiDB-lite"/>
    </source>
</evidence>
<dbReference type="EMBL" id="SRPO01000014">
    <property type="protein sequence ID" value="KAG5948711.1"/>
    <property type="molecule type" value="Genomic_DNA"/>
</dbReference>
<feature type="compositionally biased region" description="Polar residues" evidence="1">
    <location>
        <begin position="38"/>
        <end position="48"/>
    </location>
</feature>
<sequence>MGNQFIPVLYWTYSSPDSSQYSVNSRDPCHGLDYNCSIQPNTDSQNDPSFDHPGYATDGSVKSGIAPVGSASSEVDSYFNTSDSPWLEDIARLFRLGPAACPPHLSVAFRQSGSPNSKHVRRSSSVINQPVISSRRDIPNSPLTEETPLVMIDRKSYQEKLLKKGRRQGIAYQDLRVKHRFDVSESTLRGRYRNLTKSRSERPREPQWTEHD</sequence>
<dbReference type="OrthoDB" id="3439209at2759"/>
<feature type="region of interest" description="Disordered" evidence="1">
    <location>
        <begin position="38"/>
        <end position="58"/>
    </location>
</feature>
<dbReference type="AlphaFoldDB" id="A0A9P7MIM7"/>
<proteinExistence type="predicted"/>
<dbReference type="Proteomes" id="UP000706124">
    <property type="component" value="Unassembled WGS sequence"/>
</dbReference>
<name>A0A9P7MIM7_9HYPO</name>
<protein>
    <submittedName>
        <fullName evidence="2">Uncharacterized protein</fullName>
    </submittedName>
</protein>